<comment type="caution">
    <text evidence="1">The sequence shown here is derived from an EMBL/GenBank/DDBJ whole genome shotgun (WGS) entry which is preliminary data.</text>
</comment>
<sequence length="42" mass="4777">MIVLNTNFYYNKNALTVDLSDPAGQLQWFDENLTRASKAGEK</sequence>
<evidence type="ECO:0000313" key="2">
    <source>
        <dbReference type="Proteomes" id="UP000287033"/>
    </source>
</evidence>
<evidence type="ECO:0000313" key="1">
    <source>
        <dbReference type="EMBL" id="GCC43530.1"/>
    </source>
</evidence>
<feature type="non-terminal residue" evidence="1">
    <location>
        <position position="42"/>
    </location>
</feature>
<name>A0A401TLI0_CHIPU</name>
<protein>
    <submittedName>
        <fullName evidence="1">Uncharacterized protein</fullName>
    </submittedName>
</protein>
<dbReference type="Proteomes" id="UP000287033">
    <property type="component" value="Unassembled WGS sequence"/>
</dbReference>
<keyword evidence="2" id="KW-1185">Reference proteome</keyword>
<dbReference type="EMBL" id="BEZZ01107275">
    <property type="protein sequence ID" value="GCC43530.1"/>
    <property type="molecule type" value="Genomic_DNA"/>
</dbReference>
<dbReference type="STRING" id="137246.A0A401TLI0"/>
<organism evidence="1 2">
    <name type="scientific">Chiloscyllium punctatum</name>
    <name type="common">Brownbanded bambooshark</name>
    <name type="synonym">Hemiscyllium punctatum</name>
    <dbReference type="NCBI Taxonomy" id="137246"/>
    <lineage>
        <taxon>Eukaryota</taxon>
        <taxon>Metazoa</taxon>
        <taxon>Chordata</taxon>
        <taxon>Craniata</taxon>
        <taxon>Vertebrata</taxon>
        <taxon>Chondrichthyes</taxon>
        <taxon>Elasmobranchii</taxon>
        <taxon>Galeomorphii</taxon>
        <taxon>Galeoidea</taxon>
        <taxon>Orectolobiformes</taxon>
        <taxon>Hemiscylliidae</taxon>
        <taxon>Chiloscyllium</taxon>
    </lineage>
</organism>
<reference evidence="1 2" key="1">
    <citation type="journal article" date="2018" name="Nat. Ecol. Evol.">
        <title>Shark genomes provide insights into elasmobranch evolution and the origin of vertebrates.</title>
        <authorList>
            <person name="Hara Y"/>
            <person name="Yamaguchi K"/>
            <person name="Onimaru K"/>
            <person name="Kadota M"/>
            <person name="Koyanagi M"/>
            <person name="Keeley SD"/>
            <person name="Tatsumi K"/>
            <person name="Tanaka K"/>
            <person name="Motone F"/>
            <person name="Kageyama Y"/>
            <person name="Nozu R"/>
            <person name="Adachi N"/>
            <person name="Nishimura O"/>
            <person name="Nakagawa R"/>
            <person name="Tanegashima C"/>
            <person name="Kiyatake I"/>
            <person name="Matsumoto R"/>
            <person name="Murakumo K"/>
            <person name="Nishida K"/>
            <person name="Terakita A"/>
            <person name="Kuratani S"/>
            <person name="Sato K"/>
            <person name="Hyodo S Kuraku.S."/>
        </authorList>
    </citation>
    <scope>NUCLEOTIDE SEQUENCE [LARGE SCALE GENOMIC DNA]</scope>
</reference>
<dbReference type="AlphaFoldDB" id="A0A401TLI0"/>
<proteinExistence type="predicted"/>
<gene>
    <name evidence="1" type="ORF">chiPu_0027557</name>
</gene>
<accession>A0A401TLI0</accession>